<dbReference type="GO" id="GO:0006508">
    <property type="term" value="P:proteolysis"/>
    <property type="evidence" value="ECO:0007669"/>
    <property type="project" value="InterPro"/>
</dbReference>
<dbReference type="Gene3D" id="3.90.70.10">
    <property type="entry name" value="Cysteine proteinases"/>
    <property type="match status" value="1"/>
</dbReference>
<reference evidence="3" key="1">
    <citation type="journal article" date="2019" name="Nat. Commun.">
        <title>The genome of broomcorn millet.</title>
        <authorList>
            <person name="Zou C."/>
            <person name="Miki D."/>
            <person name="Li D."/>
            <person name="Tang Q."/>
            <person name="Xiao L."/>
            <person name="Rajput S."/>
            <person name="Deng P."/>
            <person name="Jia W."/>
            <person name="Huang R."/>
            <person name="Zhang M."/>
            <person name="Sun Y."/>
            <person name="Hu J."/>
            <person name="Fu X."/>
            <person name="Schnable P.S."/>
            <person name="Li F."/>
            <person name="Zhang H."/>
            <person name="Feng B."/>
            <person name="Zhu X."/>
            <person name="Liu R."/>
            <person name="Schnable J.C."/>
            <person name="Zhu J.-K."/>
            <person name="Zhang H."/>
        </authorList>
    </citation>
    <scope>NUCLEOTIDE SEQUENCE [LARGE SCALE GENOMIC DNA]</scope>
</reference>
<dbReference type="EMBL" id="PQIB02000001">
    <property type="protein sequence ID" value="RLN43394.1"/>
    <property type="molecule type" value="Genomic_DNA"/>
</dbReference>
<accession>A0A3L6TY17</accession>
<gene>
    <name evidence="2" type="ORF">C2845_PM01G00710</name>
</gene>
<organism evidence="2 3">
    <name type="scientific">Panicum miliaceum</name>
    <name type="common">Proso millet</name>
    <name type="synonym">Broomcorn millet</name>
    <dbReference type="NCBI Taxonomy" id="4540"/>
    <lineage>
        <taxon>Eukaryota</taxon>
        <taxon>Viridiplantae</taxon>
        <taxon>Streptophyta</taxon>
        <taxon>Embryophyta</taxon>
        <taxon>Tracheophyta</taxon>
        <taxon>Spermatophyta</taxon>
        <taxon>Magnoliopsida</taxon>
        <taxon>Liliopsida</taxon>
        <taxon>Poales</taxon>
        <taxon>Poaceae</taxon>
        <taxon>PACMAD clade</taxon>
        <taxon>Panicoideae</taxon>
        <taxon>Panicodae</taxon>
        <taxon>Paniceae</taxon>
        <taxon>Panicinae</taxon>
        <taxon>Panicum</taxon>
        <taxon>Panicum sect. Panicum</taxon>
    </lineage>
</organism>
<dbReference type="Proteomes" id="UP000275267">
    <property type="component" value="Unassembled WGS sequence"/>
</dbReference>
<dbReference type="InterPro" id="IPR000668">
    <property type="entry name" value="Peptidase_C1A_C"/>
</dbReference>
<proteinExistence type="predicted"/>
<comment type="caution">
    <text evidence="2">The sequence shown here is derived from an EMBL/GenBank/DDBJ whole genome shotgun (WGS) entry which is preliminary data.</text>
</comment>
<dbReference type="GO" id="GO:0008234">
    <property type="term" value="F:cysteine-type peptidase activity"/>
    <property type="evidence" value="ECO:0007669"/>
    <property type="project" value="InterPro"/>
</dbReference>
<evidence type="ECO:0000313" key="2">
    <source>
        <dbReference type="EMBL" id="RLN43394.1"/>
    </source>
</evidence>
<dbReference type="Pfam" id="PF00112">
    <property type="entry name" value="Peptidase_C1"/>
    <property type="match status" value="1"/>
</dbReference>
<feature type="domain" description="Peptidase C1A papain C-terminal" evidence="1">
    <location>
        <begin position="20"/>
        <end position="75"/>
    </location>
</feature>
<sequence>MSQEARRNYAETESRTGVIEGPGGGFTVKAFQYIIDNDGLASAATYPYTARQGTCQAADKSLTFHSTMDGYELVPSFHNA</sequence>
<dbReference type="AlphaFoldDB" id="A0A3L6TY17"/>
<keyword evidence="3" id="KW-1185">Reference proteome</keyword>
<dbReference type="SUPFAM" id="SSF54001">
    <property type="entry name" value="Cysteine proteinases"/>
    <property type="match status" value="1"/>
</dbReference>
<evidence type="ECO:0000259" key="1">
    <source>
        <dbReference type="Pfam" id="PF00112"/>
    </source>
</evidence>
<name>A0A3L6TY17_PANMI</name>
<evidence type="ECO:0000313" key="3">
    <source>
        <dbReference type="Proteomes" id="UP000275267"/>
    </source>
</evidence>
<dbReference type="InterPro" id="IPR038765">
    <property type="entry name" value="Papain-like_cys_pep_sf"/>
</dbReference>
<dbReference type="OrthoDB" id="785633at2759"/>
<protein>
    <recommendedName>
        <fullName evidence="1">Peptidase C1A papain C-terminal domain-containing protein</fullName>
    </recommendedName>
</protein>